<proteinExistence type="predicted"/>
<name>A0ABS0KIE3_PSENT</name>
<keyword evidence="1" id="KW-1133">Transmembrane helix</keyword>
<evidence type="ECO:0000256" key="1">
    <source>
        <dbReference type="SAM" id="Phobius"/>
    </source>
</evidence>
<reference evidence="2 3" key="1">
    <citation type="submission" date="2020-11" db="EMBL/GenBank/DDBJ databases">
        <title>Enhanced detection system for hospital associated transmission using whole genome sequencing surveillance.</title>
        <authorList>
            <person name="Harrison L.H."/>
            <person name="Van Tyne D."/>
            <person name="Marsh J.W."/>
            <person name="Griffith M.P."/>
            <person name="Snyder D.J."/>
            <person name="Cooper V.S."/>
            <person name="Mustapha M."/>
        </authorList>
    </citation>
    <scope>NUCLEOTIDE SEQUENCE [LARGE SCALE GENOMIC DNA]</scope>
    <source>
        <strain evidence="2 3">PSA00705</strain>
    </source>
</reference>
<dbReference type="EMBL" id="JADTFC010000014">
    <property type="protein sequence ID" value="MBG6287386.1"/>
    <property type="molecule type" value="Genomic_DNA"/>
</dbReference>
<dbReference type="Proteomes" id="UP000608450">
    <property type="component" value="Unassembled WGS sequence"/>
</dbReference>
<gene>
    <name evidence="2" type="ORF">I5I61_08000</name>
</gene>
<accession>A0ABS0KIE3</accession>
<dbReference type="Pfam" id="PF04964">
    <property type="entry name" value="Flp_Fap"/>
    <property type="match status" value="1"/>
</dbReference>
<protein>
    <submittedName>
        <fullName evidence="2">Flp family type IVb pilin</fullName>
    </submittedName>
</protein>
<evidence type="ECO:0000313" key="2">
    <source>
        <dbReference type="EMBL" id="MBG6287386.1"/>
    </source>
</evidence>
<dbReference type="InterPro" id="IPR007047">
    <property type="entry name" value="Flp_Fap"/>
</dbReference>
<comment type="caution">
    <text evidence="2">The sequence shown here is derived from an EMBL/GenBank/DDBJ whole genome shotgun (WGS) entry which is preliminary data.</text>
</comment>
<keyword evidence="1" id="KW-0812">Transmembrane</keyword>
<dbReference type="RefSeq" id="WP_037006964.1">
    <property type="nucleotide sequence ID" value="NZ_CP049140.1"/>
</dbReference>
<sequence>MKIKTSAKQLSKNILSKAKSFLRDREGATAIEYAVIAGLISIAVLTAATPIGARIGVLMNTIKTAIGAA</sequence>
<feature type="transmembrane region" description="Helical" evidence="1">
    <location>
        <begin position="30"/>
        <end position="53"/>
    </location>
</feature>
<evidence type="ECO:0000313" key="3">
    <source>
        <dbReference type="Proteomes" id="UP000608450"/>
    </source>
</evidence>
<keyword evidence="1" id="KW-0472">Membrane</keyword>
<organism evidence="2 3">
    <name type="scientific">Pseudomonas nitroreducens</name>
    <dbReference type="NCBI Taxonomy" id="46680"/>
    <lineage>
        <taxon>Bacteria</taxon>
        <taxon>Pseudomonadati</taxon>
        <taxon>Pseudomonadota</taxon>
        <taxon>Gammaproteobacteria</taxon>
        <taxon>Pseudomonadales</taxon>
        <taxon>Pseudomonadaceae</taxon>
        <taxon>Pseudomonas</taxon>
    </lineage>
</organism>
<keyword evidence="3" id="KW-1185">Reference proteome</keyword>